<reference evidence="1 2" key="1">
    <citation type="submission" date="2015-01" db="EMBL/GenBank/DDBJ databases">
        <title>Genome Sequence of Magnetospirillum magnetotacticum Strain MS-1.</title>
        <authorList>
            <person name="Marinov G.K."/>
            <person name="Smalley M.D."/>
            <person name="DeSalvo G."/>
        </authorList>
    </citation>
    <scope>NUCLEOTIDE SEQUENCE [LARGE SCALE GENOMIC DNA]</scope>
    <source>
        <strain evidence="1 2">MS-1</strain>
    </source>
</reference>
<dbReference type="Proteomes" id="UP000031971">
    <property type="component" value="Unassembled WGS sequence"/>
</dbReference>
<dbReference type="EMBL" id="JXSL01000025">
    <property type="protein sequence ID" value="KIL99246.1"/>
    <property type="molecule type" value="Genomic_DNA"/>
</dbReference>
<dbReference type="OrthoDB" id="7359736at2"/>
<gene>
    <name evidence="1" type="ORF">CCC_03464</name>
</gene>
<dbReference type="AlphaFoldDB" id="A0A0C2V2E7"/>
<proteinExistence type="predicted"/>
<organism evidence="1 2">
    <name type="scientific">Paramagnetospirillum magnetotacticum MS-1</name>
    <dbReference type="NCBI Taxonomy" id="272627"/>
    <lineage>
        <taxon>Bacteria</taxon>
        <taxon>Pseudomonadati</taxon>
        <taxon>Pseudomonadota</taxon>
        <taxon>Alphaproteobacteria</taxon>
        <taxon>Rhodospirillales</taxon>
        <taxon>Magnetospirillaceae</taxon>
        <taxon>Paramagnetospirillum</taxon>
    </lineage>
</organism>
<keyword evidence="2" id="KW-1185">Reference proteome</keyword>
<protein>
    <submittedName>
        <fullName evidence="1">Uncharacterized protein</fullName>
    </submittedName>
</protein>
<comment type="caution">
    <text evidence="1">The sequence shown here is derived from an EMBL/GenBank/DDBJ whole genome shotgun (WGS) entry which is preliminary data.</text>
</comment>
<sequence>MHITGKTEDRPTDRQILFEGAVLSILAHVLESGTRIDIAASEYLAKFPIDPDELHIRADLIICVSDCRHLLRHTVGALGSLHLLLDDTTRRWRETAPSQRLSPQDGATRIQACIGNIRRAIAPRS</sequence>
<accession>A0A0C2V2E7</accession>
<evidence type="ECO:0000313" key="1">
    <source>
        <dbReference type="EMBL" id="KIL99246.1"/>
    </source>
</evidence>
<name>A0A0C2V2E7_PARME</name>
<evidence type="ECO:0000313" key="2">
    <source>
        <dbReference type="Proteomes" id="UP000031971"/>
    </source>
</evidence>